<feature type="region of interest" description="Disordered" evidence="1">
    <location>
        <begin position="135"/>
        <end position="165"/>
    </location>
</feature>
<dbReference type="AlphaFoldDB" id="A0A6G1DHX3"/>
<protein>
    <submittedName>
        <fullName evidence="2">Uncharacterized protein</fullName>
    </submittedName>
</protein>
<gene>
    <name evidence="2" type="ORF">E2562_012979</name>
</gene>
<name>A0A6G1DHX3_9ORYZ</name>
<dbReference type="Proteomes" id="UP000479710">
    <property type="component" value="Unassembled WGS sequence"/>
</dbReference>
<sequence>MSFPDDEDDEAFLLAVAATEEVALASSKRRRLSTSSSASSSPTPATPAAAVPEGTYLAALKGSHSSAWKQQQETLSQAHKRPGGSKTLAAPGSGSGGAQVARGGACFKCGDSSHWARAVSYTHLDVYKRQGEGVPLRRRELPSTHVQHPQEPGPQVLQVSHADPT</sequence>
<dbReference type="EMBL" id="SPHZ02000006">
    <property type="protein sequence ID" value="KAF0912080.1"/>
    <property type="molecule type" value="Genomic_DNA"/>
</dbReference>
<feature type="region of interest" description="Disordered" evidence="1">
    <location>
        <begin position="25"/>
        <end position="103"/>
    </location>
</feature>
<evidence type="ECO:0000313" key="3">
    <source>
        <dbReference type="Proteomes" id="UP000479710"/>
    </source>
</evidence>
<reference evidence="2 3" key="1">
    <citation type="submission" date="2019-11" db="EMBL/GenBank/DDBJ databases">
        <title>Whole genome sequence of Oryza granulata.</title>
        <authorList>
            <person name="Li W."/>
        </authorList>
    </citation>
    <scope>NUCLEOTIDE SEQUENCE [LARGE SCALE GENOMIC DNA]</scope>
    <source>
        <strain evidence="3">cv. Menghai</strain>
        <tissue evidence="2">Leaf</tissue>
    </source>
</reference>
<keyword evidence="3" id="KW-1185">Reference proteome</keyword>
<comment type="caution">
    <text evidence="2">The sequence shown here is derived from an EMBL/GenBank/DDBJ whole genome shotgun (WGS) entry which is preliminary data.</text>
</comment>
<proteinExistence type="predicted"/>
<accession>A0A6G1DHX3</accession>
<feature type="compositionally biased region" description="Polar residues" evidence="1">
    <location>
        <begin position="63"/>
        <end position="77"/>
    </location>
</feature>
<organism evidence="2 3">
    <name type="scientific">Oryza meyeriana var. granulata</name>
    <dbReference type="NCBI Taxonomy" id="110450"/>
    <lineage>
        <taxon>Eukaryota</taxon>
        <taxon>Viridiplantae</taxon>
        <taxon>Streptophyta</taxon>
        <taxon>Embryophyta</taxon>
        <taxon>Tracheophyta</taxon>
        <taxon>Spermatophyta</taxon>
        <taxon>Magnoliopsida</taxon>
        <taxon>Liliopsida</taxon>
        <taxon>Poales</taxon>
        <taxon>Poaceae</taxon>
        <taxon>BOP clade</taxon>
        <taxon>Oryzoideae</taxon>
        <taxon>Oryzeae</taxon>
        <taxon>Oryzinae</taxon>
        <taxon>Oryza</taxon>
        <taxon>Oryza meyeriana</taxon>
    </lineage>
</organism>
<dbReference type="OrthoDB" id="5418639at2759"/>
<feature type="compositionally biased region" description="Low complexity" evidence="1">
    <location>
        <begin position="33"/>
        <end position="50"/>
    </location>
</feature>
<evidence type="ECO:0000256" key="1">
    <source>
        <dbReference type="SAM" id="MobiDB-lite"/>
    </source>
</evidence>
<evidence type="ECO:0000313" key="2">
    <source>
        <dbReference type="EMBL" id="KAF0912080.1"/>
    </source>
</evidence>